<evidence type="ECO:0000256" key="4">
    <source>
        <dbReference type="ARBA" id="ARBA00022737"/>
    </source>
</evidence>
<dbReference type="AlphaFoldDB" id="F1ZC29"/>
<dbReference type="InterPro" id="IPR004360">
    <property type="entry name" value="Glyas_Fos-R_dOase_dom"/>
</dbReference>
<dbReference type="InterPro" id="IPR017624">
    <property type="entry name" value="Catechol_2-3_dOase"/>
</dbReference>
<evidence type="ECO:0000256" key="7">
    <source>
        <dbReference type="ARBA" id="ARBA00023002"/>
    </source>
</evidence>
<feature type="domain" description="VOC" evidence="8">
    <location>
        <begin position="147"/>
        <end position="275"/>
    </location>
</feature>
<keyword evidence="10" id="KW-1185">Reference proteome</keyword>
<dbReference type="EMBL" id="AEWJ01000053">
    <property type="protein sequence ID" value="EGD57834.1"/>
    <property type="molecule type" value="Genomic_DNA"/>
</dbReference>
<dbReference type="SUPFAM" id="SSF54593">
    <property type="entry name" value="Glyoxalase/Bleomycin resistance protein/Dihydroxybiphenyl dioxygenase"/>
    <property type="match status" value="1"/>
</dbReference>
<keyword evidence="4" id="KW-0677">Repeat</keyword>
<keyword evidence="7" id="KW-0560">Oxidoreductase</keyword>
<dbReference type="NCBIfam" id="TIGR03211">
    <property type="entry name" value="catechol_2_3"/>
    <property type="match status" value="1"/>
</dbReference>
<evidence type="ECO:0000256" key="3">
    <source>
        <dbReference type="ARBA" id="ARBA00022723"/>
    </source>
</evidence>
<keyword evidence="5" id="KW-0058">Aromatic hydrocarbons catabolism</keyword>
<dbReference type="RefSeq" id="WP_008070798.1">
    <property type="nucleotide sequence ID" value="NZ_AQWK01000018.1"/>
</dbReference>
<dbReference type="InParanoid" id="F1ZC29"/>
<reference evidence="9 10" key="1">
    <citation type="journal article" date="2012" name="J. Bacteriol.">
        <title>Draft Genome Sequence of Novosphingobium nitrogenifigens Y88T.</title>
        <authorList>
            <person name="Strabala T.J."/>
            <person name="Macdonald L."/>
            <person name="Liu V."/>
            <person name="Smit A.M."/>
        </authorList>
    </citation>
    <scope>NUCLEOTIDE SEQUENCE [LARGE SCALE GENOMIC DNA]</scope>
    <source>
        <strain evidence="9 10">DSM 19370</strain>
    </source>
</reference>
<dbReference type="Gene3D" id="3.10.180.10">
    <property type="entry name" value="2,3-Dihydroxybiphenyl 1,2-Dioxygenase, domain 1"/>
    <property type="match status" value="2"/>
</dbReference>
<dbReference type="GO" id="GO:0018577">
    <property type="term" value="F:catechol 2,3-dioxygenase activity"/>
    <property type="evidence" value="ECO:0007669"/>
    <property type="project" value="InterPro"/>
</dbReference>
<comment type="similarity">
    <text evidence="1">Belongs to the extradiol ring-cleavage dioxygenase family.</text>
</comment>
<dbReference type="Pfam" id="PF00903">
    <property type="entry name" value="Glyoxalase"/>
    <property type="match status" value="1"/>
</dbReference>
<dbReference type="InterPro" id="IPR054560">
    <property type="entry name" value="XylE-like_N"/>
</dbReference>
<gene>
    <name evidence="9" type="ORF">Y88_3160</name>
</gene>
<evidence type="ECO:0000313" key="9">
    <source>
        <dbReference type="EMBL" id="EGD57834.1"/>
    </source>
</evidence>
<dbReference type="eggNOG" id="COG0346">
    <property type="taxonomic scope" value="Bacteria"/>
</dbReference>
<evidence type="ECO:0000256" key="6">
    <source>
        <dbReference type="ARBA" id="ARBA00022964"/>
    </source>
</evidence>
<dbReference type="PROSITE" id="PS51819">
    <property type="entry name" value="VOC"/>
    <property type="match status" value="2"/>
</dbReference>
<evidence type="ECO:0000259" key="8">
    <source>
        <dbReference type="PROSITE" id="PS51819"/>
    </source>
</evidence>
<evidence type="ECO:0000256" key="5">
    <source>
        <dbReference type="ARBA" id="ARBA00022797"/>
    </source>
</evidence>
<keyword evidence="6 9" id="KW-0223">Dioxygenase</keyword>
<sequence length="314" mass="34551">MGVMRLGHVRLRVLDLEAALDHYTGVLGLLPVHRDPDGTAYLKGWDEWDFYSVILVEADEAGIDSFAFKVESEADLDRYREASLGHGVAVAECEAGEVPFCGRALAVTLPSGHLMHLYAEKRFHGKATGNLNPDPWPDGLKGAGGHWLDHVMIMCELDPARGINKVAENVAYFRDVLGFGLGEQVVAGPDGDVQAAAWMFCTTTPHDIAFGAGPRAGLHHVSFFLDDWSDVLRTADILAKRKVKVDVTPQRHGITRGSTTYFFDPSGNRNETFAGLGYLTQKDMPTITWTEENLWRGIFYHSGDVVGDFLGVYT</sequence>
<dbReference type="InterPro" id="IPR037523">
    <property type="entry name" value="VOC_core"/>
</dbReference>
<dbReference type="Pfam" id="PF22247">
    <property type="entry name" value="Diox-like_N"/>
    <property type="match status" value="1"/>
</dbReference>
<keyword evidence="3" id="KW-0479">Metal-binding</keyword>
<proteinExistence type="inferred from homology"/>
<dbReference type="GO" id="GO:0008198">
    <property type="term" value="F:ferrous iron binding"/>
    <property type="evidence" value="ECO:0007669"/>
    <property type="project" value="InterPro"/>
</dbReference>
<protein>
    <submittedName>
        <fullName evidence="9">Catechol 2,3-dioxygenase</fullName>
    </submittedName>
</protein>
<comment type="caution">
    <text evidence="9">The sequence shown here is derived from an EMBL/GenBank/DDBJ whole genome shotgun (WGS) entry which is preliminary data.</text>
</comment>
<dbReference type="InterPro" id="IPR029068">
    <property type="entry name" value="Glyas_Bleomycin-R_OHBP_Dase"/>
</dbReference>
<dbReference type="OrthoDB" id="9803142at2"/>
<name>F1ZC29_9SPHN</name>
<evidence type="ECO:0000256" key="2">
    <source>
        <dbReference type="ARBA" id="ARBA00011881"/>
    </source>
</evidence>
<comment type="subunit">
    <text evidence="2">Homotetramer.</text>
</comment>
<dbReference type="STRING" id="983920.Y88_3160"/>
<evidence type="ECO:0000313" key="10">
    <source>
        <dbReference type="Proteomes" id="UP000004728"/>
    </source>
</evidence>
<evidence type="ECO:0000256" key="1">
    <source>
        <dbReference type="ARBA" id="ARBA00008784"/>
    </source>
</evidence>
<feature type="domain" description="VOC" evidence="8">
    <location>
        <begin position="5"/>
        <end position="120"/>
    </location>
</feature>
<organism evidence="9 10">
    <name type="scientific">Novosphingobium nitrogenifigens DSM 19370</name>
    <dbReference type="NCBI Taxonomy" id="983920"/>
    <lineage>
        <taxon>Bacteria</taxon>
        <taxon>Pseudomonadati</taxon>
        <taxon>Pseudomonadota</taxon>
        <taxon>Alphaproteobacteria</taxon>
        <taxon>Sphingomonadales</taxon>
        <taxon>Sphingomonadaceae</taxon>
        <taxon>Novosphingobium</taxon>
    </lineage>
</organism>
<dbReference type="HOGENOM" id="CLU_052361_3_0_5"/>
<dbReference type="Proteomes" id="UP000004728">
    <property type="component" value="Unassembled WGS sequence"/>
</dbReference>
<accession>F1ZC29</accession>